<dbReference type="EMBL" id="CP036343">
    <property type="protein sequence ID" value="QDT93340.1"/>
    <property type="molecule type" value="Genomic_DNA"/>
</dbReference>
<dbReference type="RefSeq" id="WP_145231320.1">
    <property type="nucleotide sequence ID" value="NZ_CP036343.1"/>
</dbReference>
<dbReference type="AlphaFoldDB" id="A0A517VK57"/>
<gene>
    <name evidence="2" type="ORF">Pan161_50190</name>
</gene>
<dbReference type="KEGG" id="gax:Pan161_50190"/>
<evidence type="ECO:0000313" key="3">
    <source>
        <dbReference type="Proteomes" id="UP000316855"/>
    </source>
</evidence>
<reference evidence="2 3" key="1">
    <citation type="submission" date="2019-02" db="EMBL/GenBank/DDBJ databases">
        <title>Deep-cultivation of Planctomycetes and their phenomic and genomic characterization uncovers novel biology.</title>
        <authorList>
            <person name="Wiegand S."/>
            <person name="Jogler M."/>
            <person name="Boedeker C."/>
            <person name="Pinto D."/>
            <person name="Vollmers J."/>
            <person name="Rivas-Marin E."/>
            <person name="Kohn T."/>
            <person name="Peeters S.H."/>
            <person name="Heuer A."/>
            <person name="Rast P."/>
            <person name="Oberbeckmann S."/>
            <person name="Bunk B."/>
            <person name="Jeske O."/>
            <person name="Meyerdierks A."/>
            <person name="Storesund J.E."/>
            <person name="Kallscheuer N."/>
            <person name="Luecker S."/>
            <person name="Lage O.M."/>
            <person name="Pohl T."/>
            <person name="Merkel B.J."/>
            <person name="Hornburger P."/>
            <person name="Mueller R.-W."/>
            <person name="Bruemmer F."/>
            <person name="Labrenz M."/>
            <person name="Spormann A.M."/>
            <person name="Op den Camp H."/>
            <person name="Overmann J."/>
            <person name="Amann R."/>
            <person name="Jetten M.S.M."/>
            <person name="Mascher T."/>
            <person name="Medema M.H."/>
            <person name="Devos D.P."/>
            <person name="Kaster A.-K."/>
            <person name="Ovreas L."/>
            <person name="Rohde M."/>
            <person name="Galperin M.Y."/>
            <person name="Jogler C."/>
        </authorList>
    </citation>
    <scope>NUCLEOTIDE SEQUENCE [LARGE SCALE GENOMIC DNA]</scope>
    <source>
        <strain evidence="2 3">Pan161</strain>
    </source>
</reference>
<dbReference type="OrthoDB" id="281433at2"/>
<feature type="region of interest" description="Disordered" evidence="1">
    <location>
        <begin position="89"/>
        <end position="108"/>
    </location>
</feature>
<organism evidence="2 3">
    <name type="scientific">Gimesia algae</name>
    <dbReference type="NCBI Taxonomy" id="2527971"/>
    <lineage>
        <taxon>Bacteria</taxon>
        <taxon>Pseudomonadati</taxon>
        <taxon>Planctomycetota</taxon>
        <taxon>Planctomycetia</taxon>
        <taxon>Planctomycetales</taxon>
        <taxon>Planctomycetaceae</taxon>
        <taxon>Gimesia</taxon>
    </lineage>
</organism>
<keyword evidence="3" id="KW-1185">Reference proteome</keyword>
<sequence>MRNEAVEIYSDQSNFAIMRHPGRHFPGSLIQGDSLTSLCHAADAVRREIDRGDLEEAKAELEMLRERLWYRLQNYEAVLVEHECELPFSRGLQPQPPLEVFDDEDEDA</sequence>
<proteinExistence type="predicted"/>
<dbReference type="Pfam" id="PF22281">
    <property type="entry name" value="DUF6959"/>
    <property type="match status" value="1"/>
</dbReference>
<dbReference type="InterPro" id="IPR053801">
    <property type="entry name" value="DUF6959"/>
</dbReference>
<evidence type="ECO:0000256" key="1">
    <source>
        <dbReference type="SAM" id="MobiDB-lite"/>
    </source>
</evidence>
<evidence type="ECO:0000313" key="2">
    <source>
        <dbReference type="EMBL" id="QDT93340.1"/>
    </source>
</evidence>
<dbReference type="Proteomes" id="UP000316855">
    <property type="component" value="Chromosome"/>
</dbReference>
<name>A0A517VK57_9PLAN</name>
<protein>
    <submittedName>
        <fullName evidence="2">Uncharacterized protein</fullName>
    </submittedName>
</protein>
<accession>A0A517VK57</accession>